<dbReference type="Gramene" id="OE9A015670T1">
    <property type="protein sequence ID" value="OE9A015670C1"/>
    <property type="gene ID" value="OE9A015670"/>
</dbReference>
<feature type="compositionally biased region" description="Basic and acidic residues" evidence="1">
    <location>
        <begin position="160"/>
        <end position="174"/>
    </location>
</feature>
<reference evidence="2 3" key="1">
    <citation type="submission" date="2019-12" db="EMBL/GenBank/DDBJ databases">
        <authorList>
            <person name="Alioto T."/>
            <person name="Alioto T."/>
            <person name="Gomez Garrido J."/>
        </authorList>
    </citation>
    <scope>NUCLEOTIDE SEQUENCE [LARGE SCALE GENOMIC DNA]</scope>
</reference>
<accession>A0A8S0S437</accession>
<feature type="region of interest" description="Disordered" evidence="1">
    <location>
        <begin position="152"/>
        <end position="190"/>
    </location>
</feature>
<dbReference type="Proteomes" id="UP000594638">
    <property type="component" value="Unassembled WGS sequence"/>
</dbReference>
<dbReference type="EMBL" id="CACTIH010003893">
    <property type="protein sequence ID" value="CAA2986931.1"/>
    <property type="molecule type" value="Genomic_DNA"/>
</dbReference>
<evidence type="ECO:0000313" key="3">
    <source>
        <dbReference type="Proteomes" id="UP000594638"/>
    </source>
</evidence>
<dbReference type="OrthoDB" id="929250at2759"/>
<dbReference type="PANTHER" id="PTHR48449:SF1">
    <property type="entry name" value="DUF1985 DOMAIN-CONTAINING PROTEIN"/>
    <property type="match status" value="1"/>
</dbReference>
<gene>
    <name evidence="2" type="ORF">OLEA9_A015670</name>
</gene>
<evidence type="ECO:0000256" key="1">
    <source>
        <dbReference type="SAM" id="MobiDB-lite"/>
    </source>
</evidence>
<name>A0A8S0S437_OLEEU</name>
<comment type="caution">
    <text evidence="2">The sequence shown here is derived from an EMBL/GenBank/DDBJ whole genome shotgun (WGS) entry which is preliminary data.</text>
</comment>
<dbReference type="PANTHER" id="PTHR48449">
    <property type="entry name" value="DUF1985 DOMAIN-CONTAINING PROTEIN"/>
    <property type="match status" value="1"/>
</dbReference>
<feature type="region of interest" description="Disordered" evidence="1">
    <location>
        <begin position="217"/>
        <end position="248"/>
    </location>
</feature>
<protein>
    <submittedName>
        <fullName evidence="2">Uncharacterized protein</fullName>
    </submittedName>
</protein>
<feature type="compositionally biased region" description="Polar residues" evidence="1">
    <location>
        <begin position="178"/>
        <end position="190"/>
    </location>
</feature>
<dbReference type="AlphaFoldDB" id="A0A8S0S437"/>
<organism evidence="2 3">
    <name type="scientific">Olea europaea subsp. europaea</name>
    <dbReference type="NCBI Taxonomy" id="158383"/>
    <lineage>
        <taxon>Eukaryota</taxon>
        <taxon>Viridiplantae</taxon>
        <taxon>Streptophyta</taxon>
        <taxon>Embryophyta</taxon>
        <taxon>Tracheophyta</taxon>
        <taxon>Spermatophyta</taxon>
        <taxon>Magnoliopsida</taxon>
        <taxon>eudicotyledons</taxon>
        <taxon>Gunneridae</taxon>
        <taxon>Pentapetalae</taxon>
        <taxon>asterids</taxon>
        <taxon>lamiids</taxon>
        <taxon>Lamiales</taxon>
        <taxon>Oleaceae</taxon>
        <taxon>Oleeae</taxon>
        <taxon>Olea</taxon>
    </lineage>
</organism>
<feature type="compositionally biased region" description="Basic and acidic residues" evidence="1">
    <location>
        <begin position="224"/>
        <end position="238"/>
    </location>
</feature>
<keyword evidence="3" id="KW-1185">Reference proteome</keyword>
<proteinExistence type="predicted"/>
<sequence length="300" mass="34191">MLKYVTHENIKDAFLGCTDISDEDVSMLGALYFKTSYLHPRDYKKAMDHFLFILVEDFSAMNVFPLGKSLFDTVVNSLRERLSKRSTHYRLRGLLVAFQVWIYKTIPSLDGYIARRISRLYPRIMNWAADDHPSAAKLEGLECFSNPDVWYEKPVPPDRSQGEKRKGGSIDRSVHHAGTSTKPSNSGMKQSTMLLITDGRLGHSDLPIDDDDFVDPPLSWKGTSIHDDSPSGERKSDNTTDSEDMPSKDVVDELRNYFKGQIFDLHSENRLLSKQLQAMQSQVSSLKSDQQKKLKLLVRI</sequence>
<evidence type="ECO:0000313" key="2">
    <source>
        <dbReference type="EMBL" id="CAA2986931.1"/>
    </source>
</evidence>